<proteinExistence type="predicted"/>
<accession>A0ABC9Z2W4</accession>
<protein>
    <submittedName>
        <fullName evidence="2">Uncharacterized protein</fullName>
    </submittedName>
</protein>
<comment type="caution">
    <text evidence="2">The sequence shown here is derived from an EMBL/GenBank/DDBJ whole genome shotgun (WGS) entry which is preliminary data.</text>
</comment>
<dbReference type="AlphaFoldDB" id="A0ABC9Z2W4"/>
<keyword evidence="3" id="KW-1185">Reference proteome</keyword>
<reference evidence="3" key="1">
    <citation type="submission" date="2015-07" db="EMBL/GenBank/DDBJ databases">
        <title>Nocardia seriolae U-1 whole genome shotgun sequence.</title>
        <authorList>
            <person name="Imajoh M."/>
            <person name="Fukumoto Y."/>
            <person name="Sukeda M."/>
            <person name="Yamane J."/>
            <person name="Yamasaki K."/>
            <person name="Shimizu M."/>
            <person name="Ohnishi K."/>
            <person name="Oshima S."/>
        </authorList>
    </citation>
    <scope>NUCLEOTIDE SEQUENCE [LARGE SCALE GENOMIC DNA]</scope>
    <source>
        <strain evidence="3">U-1</strain>
    </source>
</reference>
<sequence length="94" mass="9597">MAESALPSTEADELPPAGAAPPEVVAAELPAAAEVAAREVLDLSLLELLLHPVTSSAAAAVAARTAVVRRIGLLFMVFPRSREAGSVVEPMGEP</sequence>
<dbReference type="Proteomes" id="UP000037179">
    <property type="component" value="Unassembled WGS sequence"/>
</dbReference>
<gene>
    <name evidence="2" type="ORF">NSK11_contig00134-0020</name>
</gene>
<reference evidence="2 3" key="2">
    <citation type="journal article" date="2016" name="Genome Announc.">
        <title>Draft Genome Sequence of Erythromycin- and Oxytetracycline-Sensitive Nocardia seriolae Strain U-1 (NBRC 110359).</title>
        <authorList>
            <person name="Imajoh M."/>
            <person name="Sukeda M."/>
            <person name="Shimizu M."/>
            <person name="Yamane J."/>
            <person name="Ohnishi K."/>
            <person name="Oshima S."/>
        </authorList>
    </citation>
    <scope>NUCLEOTIDE SEQUENCE [LARGE SCALE GENOMIC DNA]</scope>
    <source>
        <strain evidence="2 3">U-1</strain>
    </source>
</reference>
<name>A0ABC9Z2W4_9NOCA</name>
<dbReference type="EMBL" id="BBYQ01000134">
    <property type="protein sequence ID" value="GAP31951.1"/>
    <property type="molecule type" value="Genomic_DNA"/>
</dbReference>
<evidence type="ECO:0000313" key="2">
    <source>
        <dbReference type="EMBL" id="GAP31951.1"/>
    </source>
</evidence>
<evidence type="ECO:0000313" key="3">
    <source>
        <dbReference type="Proteomes" id="UP000037179"/>
    </source>
</evidence>
<evidence type="ECO:0000256" key="1">
    <source>
        <dbReference type="SAM" id="MobiDB-lite"/>
    </source>
</evidence>
<feature type="region of interest" description="Disordered" evidence="1">
    <location>
        <begin position="1"/>
        <end position="22"/>
    </location>
</feature>
<organism evidence="2 3">
    <name type="scientific">Nocardia seriolae</name>
    <dbReference type="NCBI Taxonomy" id="37332"/>
    <lineage>
        <taxon>Bacteria</taxon>
        <taxon>Bacillati</taxon>
        <taxon>Actinomycetota</taxon>
        <taxon>Actinomycetes</taxon>
        <taxon>Mycobacteriales</taxon>
        <taxon>Nocardiaceae</taxon>
        <taxon>Nocardia</taxon>
    </lineage>
</organism>